<evidence type="ECO:0000313" key="3">
    <source>
        <dbReference type="EMBL" id="RUL59319.1"/>
    </source>
</evidence>
<dbReference type="AlphaFoldDB" id="A0A432LKG0"/>
<feature type="transmembrane region" description="Helical" evidence="2">
    <location>
        <begin position="38"/>
        <end position="57"/>
    </location>
</feature>
<keyword evidence="2" id="KW-1133">Transmembrane helix</keyword>
<sequence length="190" mass="21239">MQTEDENKQSSYSNINPAHQPARHNYSPQSNGGSSRRLSAFVLFIIITTIGLGFIYGMSKIFGKDENDIPEDSIANVTEPSTMTISTTGNSTFRFEGYIIGPKKQLPIVMNLTKRGSKIDGNYYYVLRGSHTQLTLHGIVEENGVVTMSEYNVEGDHTGDFYGTLYSDGTFSGTFKSYNRKKFKFELSTH</sequence>
<keyword evidence="2" id="KW-0472">Membrane</keyword>
<dbReference type="Proteomes" id="UP000278983">
    <property type="component" value="Unassembled WGS sequence"/>
</dbReference>
<name>A0A432LKG0_9BACT</name>
<accession>A0A432LKG0</accession>
<keyword evidence="4" id="KW-1185">Reference proteome</keyword>
<evidence type="ECO:0000256" key="2">
    <source>
        <dbReference type="SAM" id="Phobius"/>
    </source>
</evidence>
<evidence type="ECO:0000313" key="4">
    <source>
        <dbReference type="Proteomes" id="UP000278983"/>
    </source>
</evidence>
<gene>
    <name evidence="3" type="ORF">EHV08_05805</name>
</gene>
<evidence type="ECO:0000256" key="1">
    <source>
        <dbReference type="SAM" id="MobiDB-lite"/>
    </source>
</evidence>
<reference evidence="3 4" key="1">
    <citation type="submission" date="2018-12" db="EMBL/GenBank/DDBJ databases">
        <title>Genome sequencing of Prevotella sp. KCOM 3155 (= JS262).</title>
        <authorList>
            <person name="Kook J.-K."/>
            <person name="Park S.-N."/>
            <person name="Lim Y.K."/>
        </authorList>
    </citation>
    <scope>NUCLEOTIDE SEQUENCE [LARGE SCALE GENOMIC DNA]</scope>
    <source>
        <strain evidence="3 4">KCOM 3155</strain>
    </source>
</reference>
<keyword evidence="2" id="KW-0812">Transmembrane</keyword>
<organism evidence="3 4">
    <name type="scientific">Prevotella koreensis</name>
    <dbReference type="NCBI Taxonomy" id="2490854"/>
    <lineage>
        <taxon>Bacteria</taxon>
        <taxon>Pseudomonadati</taxon>
        <taxon>Bacteroidota</taxon>
        <taxon>Bacteroidia</taxon>
        <taxon>Bacteroidales</taxon>
        <taxon>Prevotellaceae</taxon>
        <taxon>Prevotella</taxon>
    </lineage>
</organism>
<protein>
    <submittedName>
        <fullName evidence="3">Uncharacterized protein</fullName>
    </submittedName>
</protein>
<dbReference type="RefSeq" id="WP_158676059.1">
    <property type="nucleotide sequence ID" value="NZ_RYYU01000001.1"/>
</dbReference>
<comment type="caution">
    <text evidence="3">The sequence shown here is derived from an EMBL/GenBank/DDBJ whole genome shotgun (WGS) entry which is preliminary data.</text>
</comment>
<proteinExistence type="predicted"/>
<feature type="region of interest" description="Disordered" evidence="1">
    <location>
        <begin position="1"/>
        <end position="31"/>
    </location>
</feature>
<dbReference type="EMBL" id="RYYU01000001">
    <property type="protein sequence ID" value="RUL59319.1"/>
    <property type="molecule type" value="Genomic_DNA"/>
</dbReference>